<name>A0AAD2DHC4_9LAMI</name>
<dbReference type="InterPro" id="IPR053151">
    <property type="entry name" value="RNase_H-like"/>
</dbReference>
<proteinExistence type="predicted"/>
<protein>
    <recommendedName>
        <fullName evidence="1">RNase H type-1 domain-containing protein</fullName>
    </recommendedName>
</protein>
<evidence type="ECO:0000313" key="3">
    <source>
        <dbReference type="Proteomes" id="UP000834106"/>
    </source>
</evidence>
<keyword evidence="3" id="KW-1185">Reference proteome</keyword>
<dbReference type="InterPro" id="IPR044730">
    <property type="entry name" value="RNase_H-like_dom_plant"/>
</dbReference>
<dbReference type="Proteomes" id="UP000834106">
    <property type="component" value="Chromosome 1"/>
</dbReference>
<dbReference type="Pfam" id="PF13456">
    <property type="entry name" value="RVT_3"/>
    <property type="match status" value="1"/>
</dbReference>
<accession>A0AAD2DHC4</accession>
<dbReference type="SUPFAM" id="SSF53098">
    <property type="entry name" value="Ribonuclease H-like"/>
    <property type="match status" value="1"/>
</dbReference>
<dbReference type="GO" id="GO:0003676">
    <property type="term" value="F:nucleic acid binding"/>
    <property type="evidence" value="ECO:0007669"/>
    <property type="project" value="InterPro"/>
</dbReference>
<dbReference type="AlphaFoldDB" id="A0AAD2DHC4"/>
<dbReference type="InterPro" id="IPR012337">
    <property type="entry name" value="RNaseH-like_sf"/>
</dbReference>
<dbReference type="GO" id="GO:0004523">
    <property type="term" value="F:RNA-DNA hybrid ribonuclease activity"/>
    <property type="evidence" value="ECO:0007669"/>
    <property type="project" value="InterPro"/>
</dbReference>
<reference evidence="2" key="1">
    <citation type="submission" date="2023-05" db="EMBL/GenBank/DDBJ databases">
        <authorList>
            <person name="Huff M."/>
        </authorList>
    </citation>
    <scope>NUCLEOTIDE SEQUENCE</scope>
</reference>
<dbReference type="InterPro" id="IPR002156">
    <property type="entry name" value="RNaseH_domain"/>
</dbReference>
<evidence type="ECO:0000259" key="1">
    <source>
        <dbReference type="Pfam" id="PF13456"/>
    </source>
</evidence>
<dbReference type="Gene3D" id="3.30.420.10">
    <property type="entry name" value="Ribonuclease H-like superfamily/Ribonuclease H"/>
    <property type="match status" value="1"/>
</dbReference>
<sequence>MLHPRDAYEVFQIQLVGGHNRPDVMIWEPDKNGVYTVRSGYRLFVKNNGLRQLGEREAETARTHSREGWSPPPERVLKFNVDGAFFEDQCRYGTGMVLRDATGKMILSASKPKKGSMDPMEVELLAMLRGLQIFLPLFIQNLQVVSDSLLVAQEVTKVQDESLPIWRNLIRVIR</sequence>
<feature type="domain" description="RNase H type-1" evidence="1">
    <location>
        <begin position="80"/>
        <end position="174"/>
    </location>
</feature>
<dbReference type="InterPro" id="IPR036397">
    <property type="entry name" value="RNaseH_sf"/>
</dbReference>
<gene>
    <name evidence="2" type="ORF">FPE_LOCUS1385</name>
</gene>
<dbReference type="PANTHER" id="PTHR47723">
    <property type="entry name" value="OS05G0353850 PROTEIN"/>
    <property type="match status" value="1"/>
</dbReference>
<dbReference type="CDD" id="cd06222">
    <property type="entry name" value="RNase_H_like"/>
    <property type="match status" value="1"/>
</dbReference>
<dbReference type="PANTHER" id="PTHR47723:SF19">
    <property type="entry name" value="POLYNUCLEOTIDYL TRANSFERASE, RIBONUCLEASE H-LIKE SUPERFAMILY PROTEIN"/>
    <property type="match status" value="1"/>
</dbReference>
<organism evidence="2 3">
    <name type="scientific">Fraxinus pennsylvanica</name>
    <dbReference type="NCBI Taxonomy" id="56036"/>
    <lineage>
        <taxon>Eukaryota</taxon>
        <taxon>Viridiplantae</taxon>
        <taxon>Streptophyta</taxon>
        <taxon>Embryophyta</taxon>
        <taxon>Tracheophyta</taxon>
        <taxon>Spermatophyta</taxon>
        <taxon>Magnoliopsida</taxon>
        <taxon>eudicotyledons</taxon>
        <taxon>Gunneridae</taxon>
        <taxon>Pentapetalae</taxon>
        <taxon>asterids</taxon>
        <taxon>lamiids</taxon>
        <taxon>Lamiales</taxon>
        <taxon>Oleaceae</taxon>
        <taxon>Oleeae</taxon>
        <taxon>Fraxinus</taxon>
    </lineage>
</organism>
<evidence type="ECO:0000313" key="2">
    <source>
        <dbReference type="EMBL" id="CAI9753954.1"/>
    </source>
</evidence>
<dbReference type="EMBL" id="OU503036">
    <property type="protein sequence ID" value="CAI9753954.1"/>
    <property type="molecule type" value="Genomic_DNA"/>
</dbReference>